<evidence type="ECO:0000259" key="2">
    <source>
        <dbReference type="Pfam" id="PF13952"/>
    </source>
</evidence>
<dbReference type="AlphaFoldDB" id="A0A5A7UIK3"/>
<keyword evidence="1" id="KW-0175">Coiled coil</keyword>
<comment type="caution">
    <text evidence="3">The sequence shown here is derived from an EMBL/GenBank/DDBJ whole genome shotgun (WGS) entry which is preliminary data.</text>
</comment>
<dbReference type="Pfam" id="PF13952">
    <property type="entry name" value="DUF4216"/>
    <property type="match status" value="1"/>
</dbReference>
<dbReference type="Proteomes" id="UP000321393">
    <property type="component" value="Unassembled WGS sequence"/>
</dbReference>
<feature type="coiled-coil region" evidence="1">
    <location>
        <begin position="489"/>
        <end position="516"/>
    </location>
</feature>
<proteinExistence type="predicted"/>
<evidence type="ECO:0000313" key="4">
    <source>
        <dbReference type="Proteomes" id="UP000321393"/>
    </source>
</evidence>
<evidence type="ECO:0000256" key="1">
    <source>
        <dbReference type="SAM" id="Coils"/>
    </source>
</evidence>
<sequence length="532" mass="61429">MNARRDLVHLKIRPELAPINGIYRLDASLDNSSFGRPLSAGLSFKLEQDLLYQAHRYAINGYRYHTESYDKKRSVQNSGVSLVAKTMQVSSSKDKNPIIGDMSFYGVIKDIWELNYNTFNVAVFRCDWVENNNGMKIDDLGFVLVDLKRIGHKSDSFIMATQPRQVFYVEDPSDARWSIVLTPPQRDCEDQSNDHELGDILLHCQGVPSDMPNIDGGNNLDENMIFSLHMEPTIVRDDQDKEVGRVKIDGLVVGVVDEHVEKRKQQRKQGPTIMFDVTRVRSEDVPAELKEKIYTIVEAAFIIDSRSRKSILKTAGTTFRQFKHWLTKRYILPFKNEPEILKRPPYMYSYIDQKQWEEFVRSRLCPHFEDKRKLQQERRKKNKYNHRLSRKGYANLREELKNIPSEESELDRASMWKKAPADKKGQYDNKDVQEVVNRIDEIFKTCADKKPSPNDVMTQALGTLESSGCVRGVGGFVTPSTYFHTAKRSKKRNEEIDKLSEENEKLRLRVQELENIHISTQSTPTSAHGSCS</sequence>
<accession>A0A5A7UIK3</accession>
<dbReference type="InterPro" id="IPR004252">
    <property type="entry name" value="Probable_transposase_24"/>
</dbReference>
<dbReference type="OrthoDB" id="1731907at2759"/>
<evidence type="ECO:0000313" key="3">
    <source>
        <dbReference type="EMBL" id="KAA0054778.1"/>
    </source>
</evidence>
<name>A0A5A7UIK3_CUCMM</name>
<organism evidence="3 4">
    <name type="scientific">Cucumis melo var. makuwa</name>
    <name type="common">Oriental melon</name>
    <dbReference type="NCBI Taxonomy" id="1194695"/>
    <lineage>
        <taxon>Eukaryota</taxon>
        <taxon>Viridiplantae</taxon>
        <taxon>Streptophyta</taxon>
        <taxon>Embryophyta</taxon>
        <taxon>Tracheophyta</taxon>
        <taxon>Spermatophyta</taxon>
        <taxon>Magnoliopsida</taxon>
        <taxon>eudicotyledons</taxon>
        <taxon>Gunneridae</taxon>
        <taxon>Pentapetalae</taxon>
        <taxon>rosids</taxon>
        <taxon>fabids</taxon>
        <taxon>Cucurbitales</taxon>
        <taxon>Cucurbitaceae</taxon>
        <taxon>Benincaseae</taxon>
        <taxon>Cucumis</taxon>
    </lineage>
</organism>
<gene>
    <name evidence="3" type="ORF">E6C27_scaffold437G00620</name>
</gene>
<dbReference type="InterPro" id="IPR025312">
    <property type="entry name" value="DUF4216"/>
</dbReference>
<reference evidence="3 4" key="1">
    <citation type="submission" date="2019-08" db="EMBL/GenBank/DDBJ databases">
        <title>Draft genome sequences of two oriental melons (Cucumis melo L. var makuwa).</title>
        <authorList>
            <person name="Kwon S.-Y."/>
        </authorList>
    </citation>
    <scope>NUCLEOTIDE SEQUENCE [LARGE SCALE GENOMIC DNA]</scope>
    <source>
        <strain evidence="4">cv. SW 3</strain>
        <tissue evidence="3">Leaf</tissue>
    </source>
</reference>
<dbReference type="PANTHER" id="PTHR48258">
    <property type="entry name" value="DUF4218 DOMAIN-CONTAINING PROTEIN-RELATED"/>
    <property type="match status" value="1"/>
</dbReference>
<dbReference type="EMBL" id="SSTE01008669">
    <property type="protein sequence ID" value="KAA0054778.1"/>
    <property type="molecule type" value="Genomic_DNA"/>
</dbReference>
<feature type="domain" description="DUF4216" evidence="2">
    <location>
        <begin position="112"/>
        <end position="180"/>
    </location>
</feature>
<dbReference type="Pfam" id="PF03004">
    <property type="entry name" value="Transposase_24"/>
    <property type="match status" value="1"/>
</dbReference>
<protein>
    <submittedName>
        <fullName evidence="3">Transposase</fullName>
    </submittedName>
</protein>